<dbReference type="InterPro" id="IPR027417">
    <property type="entry name" value="P-loop_NTPase"/>
</dbReference>
<evidence type="ECO:0000256" key="1">
    <source>
        <dbReference type="ARBA" id="ARBA00022741"/>
    </source>
</evidence>
<evidence type="ECO:0000256" key="5">
    <source>
        <dbReference type="ARBA" id="ARBA00023203"/>
    </source>
</evidence>
<dbReference type="KEGG" id="prel:PRELSG_1135200"/>
<dbReference type="SUPFAM" id="SSF52540">
    <property type="entry name" value="P-loop containing nucleoside triphosphate hydrolases"/>
    <property type="match status" value="1"/>
</dbReference>
<dbReference type="InterPro" id="IPR036961">
    <property type="entry name" value="Kinesin_motor_dom_sf"/>
</dbReference>
<feature type="domain" description="Myosin motor" evidence="7">
    <location>
        <begin position="91"/>
        <end position="852"/>
    </location>
</feature>
<feature type="region of interest" description="Actin-binding" evidence="6">
    <location>
        <begin position="725"/>
        <end position="747"/>
    </location>
</feature>
<dbReference type="Gene3D" id="1.20.5.4820">
    <property type="match status" value="1"/>
</dbReference>
<dbReference type="Gene3D" id="1.10.10.820">
    <property type="match status" value="1"/>
</dbReference>
<dbReference type="Gene3D" id="1.20.58.530">
    <property type="match status" value="1"/>
</dbReference>
<dbReference type="PROSITE" id="PS51456">
    <property type="entry name" value="MYOSIN_MOTOR"/>
    <property type="match status" value="1"/>
</dbReference>
<keyword evidence="9" id="KW-1185">Reference proteome</keyword>
<comment type="similarity">
    <text evidence="6">Belongs to the TRAFAC class myosin-kinesin ATPase superfamily. Myosin family.</text>
</comment>
<dbReference type="GO" id="GO:0016020">
    <property type="term" value="C:membrane"/>
    <property type="evidence" value="ECO:0007669"/>
    <property type="project" value="TreeGrafter"/>
</dbReference>
<organism evidence="8 9">
    <name type="scientific">Plasmodium relictum</name>
    <dbReference type="NCBI Taxonomy" id="85471"/>
    <lineage>
        <taxon>Eukaryota</taxon>
        <taxon>Sar</taxon>
        <taxon>Alveolata</taxon>
        <taxon>Apicomplexa</taxon>
        <taxon>Aconoidasida</taxon>
        <taxon>Haemosporida</taxon>
        <taxon>Plasmodiidae</taxon>
        <taxon>Plasmodium</taxon>
        <taxon>Plasmodium (Haemamoeba)</taxon>
    </lineage>
</organism>
<evidence type="ECO:0000256" key="6">
    <source>
        <dbReference type="PROSITE-ProRule" id="PRU00782"/>
    </source>
</evidence>
<dbReference type="GO" id="GO:0051015">
    <property type="term" value="F:actin filament binding"/>
    <property type="evidence" value="ECO:0007669"/>
    <property type="project" value="TreeGrafter"/>
</dbReference>
<keyword evidence="4 6" id="KW-0505">Motor protein</keyword>
<sequence length="917" mass="107975">MDSICSILLENGDYLSEDNFRLNMMVWYYKENDQELEIKKNNFIIINKIFEKCRILDKSTSKNIRLENVRNKMIYECENIKKLYPCDNIDFNVDDICNLNCRNIPTILNYLSIRLSNDIIYTNLSHLLIVINPFKCLNDTNETIIKKYKYKTNEKNLKAHIFYKAEMALYNLNLNKKNQYIIVSGESGSGKTEACKNAMKFLTYNEIKGKTKVPEIILNTNILLEFFGNAKTIHNNNSSRFGKSIKLYIDENNNVQNGYIKAFLLEKSRIIKQEKEERNFHIFYEMLNYLNNNENIYLYNEHAKNYSTSIGYYDFLNKSDLKFSNEEKNKFSEIITAFHYLNLNDKQINDIISILFGILLLGNVKIGEKENSNGIVQGVIENYKEFEKACEALFLDKVIVENICSTKITTIGKSEIKSYFTREEMQTMIHSFSKIIYYNLFNWIIDRINSFIDTSYAKENENEDIHLNKNENISPNIHLNNNRNFIGILDIFGFEIFSKNSLEQLLINIANERIQQFFLNTVFEKENEIYIKENIDVPLVEYTSNDNLLDVLYKESVSILNFLEDCCLTPKSTDLSFTMLCNKHFGILKKENEKSIYKIASNSYDNKINQSLKKAKSSNSDMKNIVSNSFLKGEHQNFKKFSSEIYIKNKSSNSKKFTISHSIGKIEYTTDDFIFKNKDVIKSEFIDIAKSSPNEFFQNLFKDCFIEKGKLSKRFLISSQYIKQLDHLINEIKTCQIHFIRCIKSNEFNRANHFDEKRVFLQCYSLSLFHALQLKNFSFSYIFTFEEFYKQFKLIYLLNNLNVPITDTENNAKKKSIYICEKCQLSITSYKIGLTKIFLNLESLTIIKEQMNKLINKWNSTASILYAFVKRYKKKKNFETKCLNYLPRIQAHIRKYLLLHKIISHINKSEKVKANIF</sequence>
<dbReference type="PANTHER" id="PTHR13140:SF270">
    <property type="entry name" value="MYOSIN-12"/>
    <property type="match status" value="1"/>
</dbReference>
<dbReference type="AlphaFoldDB" id="A0A1J1HC62"/>
<dbReference type="RefSeq" id="XP_028534005.1">
    <property type="nucleotide sequence ID" value="XM_028677636.1"/>
</dbReference>
<dbReference type="GO" id="GO:0007015">
    <property type="term" value="P:actin filament organization"/>
    <property type="evidence" value="ECO:0007669"/>
    <property type="project" value="TreeGrafter"/>
</dbReference>
<dbReference type="Gene3D" id="3.40.850.10">
    <property type="entry name" value="Kinesin motor domain"/>
    <property type="match status" value="1"/>
</dbReference>
<dbReference type="GO" id="GO:0016459">
    <property type="term" value="C:myosin complex"/>
    <property type="evidence" value="ECO:0007669"/>
    <property type="project" value="UniProtKB-KW"/>
</dbReference>
<dbReference type="SMART" id="SM00242">
    <property type="entry name" value="MYSc"/>
    <property type="match status" value="1"/>
</dbReference>
<dbReference type="GO" id="GO:0005737">
    <property type="term" value="C:cytoplasm"/>
    <property type="evidence" value="ECO:0007669"/>
    <property type="project" value="TreeGrafter"/>
</dbReference>
<protein>
    <recommendedName>
        <fullName evidence="7">Myosin motor domain-containing protein</fullName>
    </recommendedName>
</protein>
<reference evidence="8 9" key="1">
    <citation type="submission" date="2015-04" db="EMBL/GenBank/DDBJ databases">
        <authorList>
            <consortium name="Pathogen Informatics"/>
        </authorList>
    </citation>
    <scope>NUCLEOTIDE SEQUENCE [LARGE SCALE GENOMIC DNA]</scope>
    <source>
        <strain evidence="8 9">SGS1</strain>
    </source>
</reference>
<evidence type="ECO:0000313" key="9">
    <source>
        <dbReference type="Proteomes" id="UP000220158"/>
    </source>
</evidence>
<evidence type="ECO:0000313" key="8">
    <source>
        <dbReference type="EMBL" id="CRH01004.1"/>
    </source>
</evidence>
<dbReference type="Pfam" id="PF00063">
    <property type="entry name" value="Myosin_head"/>
    <property type="match status" value="2"/>
</dbReference>
<keyword evidence="1 6" id="KW-0547">Nucleotide-binding</keyword>
<evidence type="ECO:0000256" key="3">
    <source>
        <dbReference type="ARBA" id="ARBA00023123"/>
    </source>
</evidence>
<accession>A0A1J1HC62</accession>
<keyword evidence="3 6" id="KW-0518">Myosin</keyword>
<dbReference type="GeneID" id="39737131"/>
<name>A0A1J1HC62_PLARL</name>
<dbReference type="PANTHER" id="PTHR13140">
    <property type="entry name" value="MYOSIN"/>
    <property type="match status" value="1"/>
</dbReference>
<dbReference type="EMBL" id="LN835306">
    <property type="protein sequence ID" value="CRH01004.1"/>
    <property type="molecule type" value="Genomic_DNA"/>
</dbReference>
<dbReference type="Proteomes" id="UP000220158">
    <property type="component" value="Chromosome 11"/>
</dbReference>
<gene>
    <name evidence="8" type="ORF">PRELSG_1135200</name>
</gene>
<proteinExistence type="inferred from homology"/>
<evidence type="ECO:0000259" key="7">
    <source>
        <dbReference type="PROSITE" id="PS51456"/>
    </source>
</evidence>
<dbReference type="InterPro" id="IPR001609">
    <property type="entry name" value="Myosin_head_motor_dom-like"/>
</dbReference>
<dbReference type="VEuPathDB" id="PlasmoDB:PRELSG_1135200"/>
<feature type="binding site" evidence="6">
    <location>
        <begin position="185"/>
        <end position="192"/>
    </location>
    <ligand>
        <name>ATP</name>
        <dbReference type="ChEBI" id="CHEBI:30616"/>
    </ligand>
</feature>
<dbReference type="OMA" id="MELDEYA"/>
<dbReference type="OrthoDB" id="6108017at2759"/>
<keyword evidence="5 6" id="KW-0009">Actin-binding</keyword>
<dbReference type="GO" id="GO:0005524">
    <property type="term" value="F:ATP binding"/>
    <property type="evidence" value="ECO:0007669"/>
    <property type="project" value="UniProtKB-UniRule"/>
</dbReference>
<dbReference type="GO" id="GO:0000146">
    <property type="term" value="F:microfilament motor activity"/>
    <property type="evidence" value="ECO:0007669"/>
    <property type="project" value="TreeGrafter"/>
</dbReference>
<dbReference type="PRINTS" id="PR00193">
    <property type="entry name" value="MYOSINHEAVY"/>
</dbReference>
<dbReference type="Gene3D" id="1.20.120.720">
    <property type="entry name" value="Myosin VI head, motor domain, U50 subdomain"/>
    <property type="match status" value="1"/>
</dbReference>
<evidence type="ECO:0000256" key="2">
    <source>
        <dbReference type="ARBA" id="ARBA00022840"/>
    </source>
</evidence>
<evidence type="ECO:0000256" key="4">
    <source>
        <dbReference type="ARBA" id="ARBA00023175"/>
    </source>
</evidence>
<keyword evidence="2 6" id="KW-0067">ATP-binding</keyword>